<dbReference type="HAMAP" id="MF_00528">
    <property type="entry name" value="Maf"/>
    <property type="match status" value="1"/>
</dbReference>
<comment type="subcellular location">
    <subcellularLocation>
        <location evidence="2 6">Cytoplasm</location>
    </subcellularLocation>
</comment>
<comment type="cofactor">
    <cofactor evidence="1 6">
        <name>a divalent metal cation</name>
        <dbReference type="ChEBI" id="CHEBI:60240"/>
    </cofactor>
</comment>
<dbReference type="CDD" id="cd00555">
    <property type="entry name" value="Maf"/>
    <property type="match status" value="1"/>
</dbReference>
<evidence type="ECO:0000313" key="7">
    <source>
        <dbReference type="EMBL" id="GKX28873.1"/>
    </source>
</evidence>
<dbReference type="EMBL" id="BRLB01000002">
    <property type="protein sequence ID" value="GKX28873.1"/>
    <property type="molecule type" value="Genomic_DNA"/>
</dbReference>
<feature type="site" description="Important for substrate specificity" evidence="6">
    <location>
        <position position="154"/>
    </location>
</feature>
<dbReference type="InterPro" id="IPR003697">
    <property type="entry name" value="Maf-like"/>
</dbReference>
<dbReference type="PANTHER" id="PTHR43213:SF5">
    <property type="entry name" value="BIFUNCTIONAL DTTP_UTP PYROPHOSPHATASE_METHYLTRANSFERASE PROTEIN-RELATED"/>
    <property type="match status" value="1"/>
</dbReference>
<evidence type="ECO:0000256" key="6">
    <source>
        <dbReference type="HAMAP-Rule" id="MF_00528"/>
    </source>
</evidence>
<keyword evidence="3 6" id="KW-0963">Cytoplasm</keyword>
<evidence type="ECO:0000313" key="8">
    <source>
        <dbReference type="Proteomes" id="UP001144256"/>
    </source>
</evidence>
<dbReference type="GO" id="GO:0005737">
    <property type="term" value="C:cytoplasm"/>
    <property type="evidence" value="ECO:0007669"/>
    <property type="project" value="UniProtKB-SubCell"/>
</dbReference>
<sequence>MRIILASKSPRRKELLKRLDMDFDIKVSHIDEKSFEKSLPWVYVEKLAYEKAKSVAEAEAGNCLVIGCDTVVVYENEILEKPSNTLQAAEYLKKLSGNKHLVYSGLAIIDVDSNKKYISHEITEVYMKELNEEEITNYIKTGEPLDKAGGYGIQGIGSIFIEKINGDYYNVMGLPLNKLYNGLKKLGVNYFEIVK</sequence>
<dbReference type="PANTHER" id="PTHR43213">
    <property type="entry name" value="BIFUNCTIONAL DTTP/UTP PYROPHOSPHATASE/METHYLTRANSFERASE PROTEIN-RELATED"/>
    <property type="match status" value="1"/>
</dbReference>
<comment type="caution">
    <text evidence="7">The sequence shown here is derived from an EMBL/GenBank/DDBJ whole genome shotgun (WGS) entry which is preliminary data.</text>
</comment>
<dbReference type="Gene3D" id="3.90.950.10">
    <property type="match status" value="1"/>
</dbReference>
<feature type="site" description="Important for substrate specificity" evidence="6">
    <location>
        <position position="70"/>
    </location>
</feature>
<keyword evidence="5 6" id="KW-0546">Nucleotide metabolism</keyword>
<dbReference type="AlphaFoldDB" id="A0A9W5YCT8"/>
<feature type="site" description="Important for substrate specificity" evidence="6">
    <location>
        <position position="11"/>
    </location>
</feature>
<reference evidence="7" key="1">
    <citation type="submission" date="2022-06" db="EMBL/GenBank/DDBJ databases">
        <title>Vallitalea longa sp. nov., an anaerobic bacterium isolated from marine sediment.</title>
        <authorList>
            <person name="Hirano S."/>
            <person name="Terahara T."/>
            <person name="Mori K."/>
            <person name="Hamada M."/>
            <person name="Matsumoto R."/>
            <person name="Kobayashi T."/>
        </authorList>
    </citation>
    <scope>NUCLEOTIDE SEQUENCE</scope>
    <source>
        <strain evidence="7">SH18-1</strain>
    </source>
</reference>
<comment type="function">
    <text evidence="6">Nucleoside triphosphate pyrophosphatase that hydrolyzes dTTP and UTP. May have a dual role in cell division arrest and in preventing the incorporation of modified nucleotides into cellular nucleic acids.</text>
</comment>
<dbReference type="GO" id="GO:0047429">
    <property type="term" value="F:nucleoside triphosphate diphosphatase activity"/>
    <property type="evidence" value="ECO:0007669"/>
    <property type="project" value="UniProtKB-EC"/>
</dbReference>
<comment type="caution">
    <text evidence="6">Lacks conserved residue(s) required for the propagation of feature annotation.</text>
</comment>
<feature type="active site" description="Proton acceptor" evidence="6">
    <location>
        <position position="69"/>
    </location>
</feature>
<dbReference type="NCBIfam" id="TIGR00172">
    <property type="entry name" value="maf"/>
    <property type="match status" value="1"/>
</dbReference>
<dbReference type="FunFam" id="3.90.950.10:FF:000005">
    <property type="entry name" value="7-methyl-GTP pyrophosphatase"/>
    <property type="match status" value="1"/>
</dbReference>
<accession>A0A9W5YCT8</accession>
<dbReference type="Pfam" id="PF02545">
    <property type="entry name" value="Maf"/>
    <property type="match status" value="1"/>
</dbReference>
<keyword evidence="4 6" id="KW-0378">Hydrolase</keyword>
<comment type="similarity">
    <text evidence="6">Belongs to the Maf family. YhdE subfamily.</text>
</comment>
<name>A0A9W5YCT8_9FIRM</name>
<keyword evidence="8" id="KW-1185">Reference proteome</keyword>
<protein>
    <recommendedName>
        <fullName evidence="6">dTTP/UTP pyrophosphatase</fullName>
        <shortName evidence="6">dTTPase/UTPase</shortName>
        <ecNumber evidence="6">3.6.1.9</ecNumber>
    </recommendedName>
    <alternativeName>
        <fullName evidence="6">Nucleoside triphosphate pyrophosphatase</fullName>
    </alternativeName>
    <alternativeName>
        <fullName evidence="6">Nucleotide pyrophosphatase</fullName>
        <shortName evidence="6">Nucleotide PPase</shortName>
    </alternativeName>
</protein>
<gene>
    <name evidence="7" type="ORF">SH1V18_13530</name>
</gene>
<dbReference type="GO" id="GO:0009117">
    <property type="term" value="P:nucleotide metabolic process"/>
    <property type="evidence" value="ECO:0007669"/>
    <property type="project" value="UniProtKB-KW"/>
</dbReference>
<dbReference type="SUPFAM" id="SSF52972">
    <property type="entry name" value="ITPase-like"/>
    <property type="match status" value="1"/>
</dbReference>
<dbReference type="Proteomes" id="UP001144256">
    <property type="component" value="Unassembled WGS sequence"/>
</dbReference>
<dbReference type="InterPro" id="IPR029001">
    <property type="entry name" value="ITPase-like_fam"/>
</dbReference>
<evidence type="ECO:0000256" key="2">
    <source>
        <dbReference type="ARBA" id="ARBA00004496"/>
    </source>
</evidence>
<dbReference type="PIRSF" id="PIRSF006305">
    <property type="entry name" value="Maf"/>
    <property type="match status" value="1"/>
</dbReference>
<dbReference type="RefSeq" id="WP_330680693.1">
    <property type="nucleotide sequence ID" value="NZ_BRLB01000002.1"/>
</dbReference>
<proteinExistence type="inferred from homology"/>
<evidence type="ECO:0000256" key="3">
    <source>
        <dbReference type="ARBA" id="ARBA00022490"/>
    </source>
</evidence>
<organism evidence="7 8">
    <name type="scientific">Vallitalea longa</name>
    <dbReference type="NCBI Taxonomy" id="2936439"/>
    <lineage>
        <taxon>Bacteria</taxon>
        <taxon>Bacillati</taxon>
        <taxon>Bacillota</taxon>
        <taxon>Clostridia</taxon>
        <taxon>Lachnospirales</taxon>
        <taxon>Vallitaleaceae</taxon>
        <taxon>Vallitalea</taxon>
    </lineage>
</organism>
<comment type="catalytic activity">
    <reaction evidence="6">
        <text>UTP + H2O = UMP + diphosphate + H(+)</text>
        <dbReference type="Rhea" id="RHEA:29395"/>
        <dbReference type="ChEBI" id="CHEBI:15377"/>
        <dbReference type="ChEBI" id="CHEBI:15378"/>
        <dbReference type="ChEBI" id="CHEBI:33019"/>
        <dbReference type="ChEBI" id="CHEBI:46398"/>
        <dbReference type="ChEBI" id="CHEBI:57865"/>
        <dbReference type="EC" id="3.6.1.9"/>
    </reaction>
</comment>
<evidence type="ECO:0000256" key="4">
    <source>
        <dbReference type="ARBA" id="ARBA00022801"/>
    </source>
</evidence>
<evidence type="ECO:0000256" key="1">
    <source>
        <dbReference type="ARBA" id="ARBA00001968"/>
    </source>
</evidence>
<evidence type="ECO:0000256" key="5">
    <source>
        <dbReference type="ARBA" id="ARBA00023080"/>
    </source>
</evidence>
<comment type="catalytic activity">
    <reaction evidence="6">
        <text>dTTP + H2O = dTMP + diphosphate + H(+)</text>
        <dbReference type="Rhea" id="RHEA:28534"/>
        <dbReference type="ChEBI" id="CHEBI:15377"/>
        <dbReference type="ChEBI" id="CHEBI:15378"/>
        <dbReference type="ChEBI" id="CHEBI:33019"/>
        <dbReference type="ChEBI" id="CHEBI:37568"/>
        <dbReference type="ChEBI" id="CHEBI:63528"/>
        <dbReference type="EC" id="3.6.1.9"/>
    </reaction>
</comment>
<dbReference type="EC" id="3.6.1.9" evidence="6"/>